<accession>A0A382MLN4</accession>
<feature type="non-terminal residue" evidence="1">
    <location>
        <position position="194"/>
    </location>
</feature>
<reference evidence="1" key="1">
    <citation type="submission" date="2018-05" db="EMBL/GenBank/DDBJ databases">
        <authorList>
            <person name="Lanie J.A."/>
            <person name="Ng W.-L."/>
            <person name="Kazmierczak K.M."/>
            <person name="Andrzejewski T.M."/>
            <person name="Davidsen T.M."/>
            <person name="Wayne K.J."/>
            <person name="Tettelin H."/>
            <person name="Glass J.I."/>
            <person name="Rusch D."/>
            <person name="Podicherti R."/>
            <person name="Tsui H.-C.T."/>
            <person name="Winkler M.E."/>
        </authorList>
    </citation>
    <scope>NUCLEOTIDE SEQUENCE</scope>
</reference>
<sequence>MKNIKKSPIGEIQDYYNSYLNLGDGYIVDLVLAARISLRFKKPLWLCIQGSPSSGKTEILNMLKERDPKCHYLYDITGKTLFSGANGAEGGYIPREVKNEGIIIFPDFTTVLSAPIYTQSNIMSQLRIIHDGDASRLTGIDTNRKRPWSGKVGVLIGVTDAIEGFKKKAASLGERFLYYRHFVPEFNAIDYRKP</sequence>
<dbReference type="EMBL" id="UINC01094556">
    <property type="protein sequence ID" value="SVC49894.1"/>
    <property type="molecule type" value="Genomic_DNA"/>
</dbReference>
<dbReference type="AlphaFoldDB" id="A0A382MLN4"/>
<organism evidence="1">
    <name type="scientific">marine metagenome</name>
    <dbReference type="NCBI Taxonomy" id="408172"/>
    <lineage>
        <taxon>unclassified sequences</taxon>
        <taxon>metagenomes</taxon>
        <taxon>ecological metagenomes</taxon>
    </lineage>
</organism>
<evidence type="ECO:0000313" key="1">
    <source>
        <dbReference type="EMBL" id="SVC49894.1"/>
    </source>
</evidence>
<protein>
    <recommendedName>
        <fullName evidence="2">ATPase dynein-related AAA domain-containing protein</fullName>
    </recommendedName>
</protein>
<evidence type="ECO:0008006" key="2">
    <source>
        <dbReference type="Google" id="ProtNLM"/>
    </source>
</evidence>
<name>A0A382MLN4_9ZZZZ</name>
<proteinExistence type="predicted"/>
<gene>
    <name evidence="1" type="ORF">METZ01_LOCUS302748</name>
</gene>